<keyword evidence="2 6" id="KW-0575">Peroxidase</keyword>
<dbReference type="GO" id="GO:0140824">
    <property type="term" value="F:thioredoxin-dependent peroxiredoxin activity"/>
    <property type="evidence" value="ECO:0007669"/>
    <property type="project" value="UniProtKB-EC"/>
</dbReference>
<comment type="catalytic activity">
    <reaction evidence="5">
        <text>a hydroperoxide + [thioredoxin]-dithiol = an alcohol + [thioredoxin]-disulfide + H2O</text>
        <dbReference type="Rhea" id="RHEA:62620"/>
        <dbReference type="Rhea" id="RHEA-COMP:10698"/>
        <dbReference type="Rhea" id="RHEA-COMP:10700"/>
        <dbReference type="ChEBI" id="CHEBI:15377"/>
        <dbReference type="ChEBI" id="CHEBI:29950"/>
        <dbReference type="ChEBI" id="CHEBI:30879"/>
        <dbReference type="ChEBI" id="CHEBI:35924"/>
        <dbReference type="ChEBI" id="CHEBI:50058"/>
        <dbReference type="EC" id="1.11.1.24"/>
    </reaction>
</comment>
<dbReference type="PROSITE" id="PS51352">
    <property type="entry name" value="THIOREDOXIN_2"/>
    <property type="match status" value="1"/>
</dbReference>
<keyword evidence="3" id="KW-0049">Antioxidant</keyword>
<reference evidence="8" key="1">
    <citation type="submission" date="2021-01" db="EMBL/GenBank/DDBJ databases">
        <authorList>
            <person name="Kaushik A."/>
        </authorList>
    </citation>
    <scope>NUCLEOTIDE SEQUENCE</scope>
    <source>
        <strain evidence="8">AG1-1C</strain>
    </source>
</reference>
<evidence type="ECO:0000256" key="1">
    <source>
        <dbReference type="ARBA" id="ARBA00006926"/>
    </source>
</evidence>
<proteinExistence type="inferred from homology"/>
<feature type="domain" description="Thioredoxin" evidence="7">
    <location>
        <begin position="77"/>
        <end position="238"/>
    </location>
</feature>
<dbReference type="CDD" id="cd00340">
    <property type="entry name" value="GSH_Peroxidase"/>
    <property type="match status" value="1"/>
</dbReference>
<evidence type="ECO:0000256" key="5">
    <source>
        <dbReference type="ARBA" id="ARBA00049091"/>
    </source>
</evidence>
<dbReference type="PANTHER" id="PTHR11592">
    <property type="entry name" value="GLUTATHIONE PEROXIDASE"/>
    <property type="match status" value="1"/>
</dbReference>
<dbReference type="AlphaFoldDB" id="A0A8H3BNQ3"/>
<dbReference type="InterPro" id="IPR036249">
    <property type="entry name" value="Thioredoxin-like_sf"/>
</dbReference>
<gene>
    <name evidence="8" type="ORF">RDB_LOCUS161387</name>
</gene>
<organism evidence="8 9">
    <name type="scientific">Rhizoctonia solani</name>
    <dbReference type="NCBI Taxonomy" id="456999"/>
    <lineage>
        <taxon>Eukaryota</taxon>
        <taxon>Fungi</taxon>
        <taxon>Dikarya</taxon>
        <taxon>Basidiomycota</taxon>
        <taxon>Agaricomycotina</taxon>
        <taxon>Agaricomycetes</taxon>
        <taxon>Cantharellales</taxon>
        <taxon>Ceratobasidiaceae</taxon>
        <taxon>Rhizoctonia</taxon>
    </lineage>
</organism>
<dbReference type="EMBL" id="CAJMWS010000768">
    <property type="protein sequence ID" value="CAE6462176.1"/>
    <property type="molecule type" value="Genomic_DNA"/>
</dbReference>
<evidence type="ECO:0000256" key="3">
    <source>
        <dbReference type="ARBA" id="ARBA00022862"/>
    </source>
</evidence>
<dbReference type="InterPro" id="IPR029760">
    <property type="entry name" value="GPX_CS"/>
</dbReference>
<accession>A0A8H3BNQ3</accession>
<name>A0A8H3BNQ3_9AGAM</name>
<dbReference type="PROSITE" id="PS00460">
    <property type="entry name" value="GLUTATHIONE_PEROXID_1"/>
    <property type="match status" value="1"/>
</dbReference>
<sequence>MASGFKRLAGVWYDTAMNIVPHKNSGAARFVPIKGLRTHRPWTPSYTSPFVSHLPLRYLTTSFPSNYHRALHTTPTLRIMSTFYDLKAATPRNEEYSFDQLKGKVVLVVNVASNCGFTPQYTGLEALYKKYKDRGFIILGFPCNQFGGQEPGTDEQIGEFCQVNHGVSFPLMKKSDVNGDNTNEVYKYLKSQKSGILGLSRIKWNFEKFLIDRHGNVVDRWASTTKPEALEATIEKLL</sequence>
<comment type="caution">
    <text evidence="8">The sequence shown here is derived from an EMBL/GenBank/DDBJ whole genome shotgun (WGS) entry which is preliminary data.</text>
</comment>
<evidence type="ECO:0000256" key="6">
    <source>
        <dbReference type="RuleBase" id="RU000499"/>
    </source>
</evidence>
<evidence type="ECO:0000256" key="2">
    <source>
        <dbReference type="ARBA" id="ARBA00022559"/>
    </source>
</evidence>
<protein>
    <recommendedName>
        <fullName evidence="6">Glutathione peroxidase</fullName>
    </recommendedName>
</protein>
<dbReference type="GO" id="GO:0034599">
    <property type="term" value="P:cellular response to oxidative stress"/>
    <property type="evidence" value="ECO:0007669"/>
    <property type="project" value="TreeGrafter"/>
</dbReference>
<dbReference type="Gene3D" id="3.40.30.10">
    <property type="entry name" value="Glutaredoxin"/>
    <property type="match status" value="1"/>
</dbReference>
<dbReference type="InterPro" id="IPR013766">
    <property type="entry name" value="Thioredoxin_domain"/>
</dbReference>
<dbReference type="Proteomes" id="UP000663846">
    <property type="component" value="Unassembled WGS sequence"/>
</dbReference>
<evidence type="ECO:0000256" key="4">
    <source>
        <dbReference type="ARBA" id="ARBA00023002"/>
    </source>
</evidence>
<evidence type="ECO:0000259" key="7">
    <source>
        <dbReference type="PROSITE" id="PS51352"/>
    </source>
</evidence>
<dbReference type="Pfam" id="PF00255">
    <property type="entry name" value="GSHPx"/>
    <property type="match status" value="1"/>
</dbReference>
<dbReference type="InterPro" id="IPR029759">
    <property type="entry name" value="GPX_AS"/>
</dbReference>
<evidence type="ECO:0000313" key="8">
    <source>
        <dbReference type="EMBL" id="CAE6462176.1"/>
    </source>
</evidence>
<dbReference type="SUPFAM" id="SSF52833">
    <property type="entry name" value="Thioredoxin-like"/>
    <property type="match status" value="1"/>
</dbReference>
<dbReference type="FunFam" id="3.40.30.10:FF:000010">
    <property type="entry name" value="Glutathione peroxidase"/>
    <property type="match status" value="1"/>
</dbReference>
<dbReference type="InterPro" id="IPR000889">
    <property type="entry name" value="Glutathione_peroxidase"/>
</dbReference>
<dbReference type="PRINTS" id="PR01011">
    <property type="entry name" value="GLUTPROXDASE"/>
</dbReference>
<dbReference type="PROSITE" id="PS51355">
    <property type="entry name" value="GLUTATHIONE_PEROXID_3"/>
    <property type="match status" value="1"/>
</dbReference>
<dbReference type="PROSITE" id="PS00763">
    <property type="entry name" value="GLUTATHIONE_PEROXID_2"/>
    <property type="match status" value="1"/>
</dbReference>
<comment type="similarity">
    <text evidence="1 6">Belongs to the glutathione peroxidase family.</text>
</comment>
<keyword evidence="4 6" id="KW-0560">Oxidoreductase</keyword>
<evidence type="ECO:0000313" key="9">
    <source>
        <dbReference type="Proteomes" id="UP000663846"/>
    </source>
</evidence>
<dbReference type="PANTHER" id="PTHR11592:SF78">
    <property type="entry name" value="GLUTATHIONE PEROXIDASE"/>
    <property type="match status" value="1"/>
</dbReference>